<dbReference type="InterPro" id="IPR037049">
    <property type="entry name" value="DUF1214_C_sf"/>
</dbReference>
<keyword evidence="3" id="KW-1185">Reference proteome</keyword>
<dbReference type="AlphaFoldDB" id="A0A0U1LPD5"/>
<protein>
    <recommendedName>
        <fullName evidence="1">DUF1214 domain-containing protein</fullName>
    </recommendedName>
</protein>
<dbReference type="Pfam" id="PF06742">
    <property type="entry name" value="DUF1214"/>
    <property type="match status" value="1"/>
</dbReference>
<dbReference type="SUPFAM" id="SSF160935">
    <property type="entry name" value="VPA0735-like"/>
    <property type="match status" value="1"/>
</dbReference>
<evidence type="ECO:0000313" key="3">
    <source>
        <dbReference type="Proteomes" id="UP000054383"/>
    </source>
</evidence>
<organism evidence="2 3">
    <name type="scientific">Talaromyces islandicus</name>
    <name type="common">Penicillium islandicum</name>
    <dbReference type="NCBI Taxonomy" id="28573"/>
    <lineage>
        <taxon>Eukaryota</taxon>
        <taxon>Fungi</taxon>
        <taxon>Dikarya</taxon>
        <taxon>Ascomycota</taxon>
        <taxon>Pezizomycotina</taxon>
        <taxon>Eurotiomycetes</taxon>
        <taxon>Eurotiomycetidae</taxon>
        <taxon>Eurotiales</taxon>
        <taxon>Trichocomaceae</taxon>
        <taxon>Talaromyces</taxon>
        <taxon>Talaromyces sect. Islandici</taxon>
    </lineage>
</organism>
<feature type="domain" description="DUF1214" evidence="1">
    <location>
        <begin position="156"/>
        <end position="205"/>
    </location>
</feature>
<dbReference type="Proteomes" id="UP000054383">
    <property type="component" value="Unassembled WGS sequence"/>
</dbReference>
<reference evidence="2 3" key="1">
    <citation type="submission" date="2015-04" db="EMBL/GenBank/DDBJ databases">
        <authorList>
            <person name="Syromyatnikov M.Y."/>
            <person name="Popov V.N."/>
        </authorList>
    </citation>
    <scope>NUCLEOTIDE SEQUENCE [LARGE SCALE GENOMIC DNA]</scope>
    <source>
        <strain evidence="2">WF-38-12</strain>
    </source>
</reference>
<gene>
    <name evidence="2" type="ORF">PISL3812_01634</name>
</gene>
<proteinExistence type="predicted"/>
<sequence length="236" mass="26078">MTPSLFRRVPDGSPNFGLEASKNDDCYQSYVNGITSDGSMIVRIPVQNNGSDLSYVQGILEGFNVTTVPRGGAFAATASTNGAEAASSIKSILSLSDTALTTLELLAVFNDRNQPFNTTAADNKYTQSQLKKAGINNGRYKKPLGEQHYLGELVTPGNTTSEDEMFQIVVQPYSNPLPSNWTNNWRPAPADTPFSVILRLYGPTEELRNRNREYPAIPKWDAILFIWCHPLILRMD</sequence>
<accession>A0A0U1LPD5</accession>
<dbReference type="InterPro" id="IPR010621">
    <property type="entry name" value="DUF1214"/>
</dbReference>
<dbReference type="EMBL" id="CVMT01000001">
    <property type="protein sequence ID" value="CRG84337.1"/>
    <property type="molecule type" value="Genomic_DNA"/>
</dbReference>
<dbReference type="Gene3D" id="2.60.120.600">
    <property type="entry name" value="Domain of unknown function DUF1214, C-terminal domain"/>
    <property type="match status" value="1"/>
</dbReference>
<evidence type="ECO:0000259" key="1">
    <source>
        <dbReference type="Pfam" id="PF06742"/>
    </source>
</evidence>
<name>A0A0U1LPD5_TALIS</name>
<evidence type="ECO:0000313" key="2">
    <source>
        <dbReference type="EMBL" id="CRG84337.1"/>
    </source>
</evidence>
<dbReference type="OrthoDB" id="2018906at2759"/>